<dbReference type="OrthoDB" id="5904665at2759"/>
<proteinExistence type="predicted"/>
<keyword evidence="1" id="KW-0732">Signal</keyword>
<dbReference type="Gene3D" id="2.40.40.10">
    <property type="entry name" value="RlpA-like domain"/>
    <property type="match status" value="1"/>
</dbReference>
<keyword evidence="3" id="KW-1185">Reference proteome</keyword>
<evidence type="ECO:0000313" key="2">
    <source>
        <dbReference type="EMBL" id="KAF7626915.1"/>
    </source>
</evidence>
<feature type="chain" id="PRO_5035846118" evidence="1">
    <location>
        <begin position="22"/>
        <end position="236"/>
    </location>
</feature>
<accession>A0A8S9ZBN3</accession>
<organism evidence="2 3">
    <name type="scientific">Meloidogyne graminicola</name>
    <dbReference type="NCBI Taxonomy" id="189291"/>
    <lineage>
        <taxon>Eukaryota</taxon>
        <taxon>Metazoa</taxon>
        <taxon>Ecdysozoa</taxon>
        <taxon>Nematoda</taxon>
        <taxon>Chromadorea</taxon>
        <taxon>Rhabditida</taxon>
        <taxon>Tylenchina</taxon>
        <taxon>Tylenchomorpha</taxon>
        <taxon>Tylenchoidea</taxon>
        <taxon>Meloidogynidae</taxon>
        <taxon>Meloidogyninae</taxon>
        <taxon>Meloidogyne</taxon>
    </lineage>
</organism>
<evidence type="ECO:0000313" key="3">
    <source>
        <dbReference type="Proteomes" id="UP000605970"/>
    </source>
</evidence>
<comment type="caution">
    <text evidence="2">The sequence shown here is derived from an EMBL/GenBank/DDBJ whole genome shotgun (WGS) entry which is preliminary data.</text>
</comment>
<name>A0A8S9ZBN3_9BILA</name>
<dbReference type="EMBL" id="JABEBT010000173">
    <property type="protein sequence ID" value="KAF7626915.1"/>
    <property type="molecule type" value="Genomic_DNA"/>
</dbReference>
<dbReference type="InterPro" id="IPR036908">
    <property type="entry name" value="RlpA-like_sf"/>
</dbReference>
<reference evidence="2" key="1">
    <citation type="journal article" date="2020" name="Ecol. Evol.">
        <title>Genome structure and content of the rice root-knot nematode (Meloidogyne graminicola).</title>
        <authorList>
            <person name="Phan N.T."/>
            <person name="Danchin E.G.J."/>
            <person name="Klopp C."/>
            <person name="Perfus-Barbeoch L."/>
            <person name="Kozlowski D.K."/>
            <person name="Koutsovoulos G.D."/>
            <person name="Lopez-Roques C."/>
            <person name="Bouchez O."/>
            <person name="Zahm M."/>
            <person name="Besnard G."/>
            <person name="Bellafiore S."/>
        </authorList>
    </citation>
    <scope>NUCLEOTIDE SEQUENCE</scope>
    <source>
        <strain evidence="2">VN-18</strain>
    </source>
</reference>
<dbReference type="Proteomes" id="UP000605970">
    <property type="component" value="Unassembled WGS sequence"/>
</dbReference>
<protein>
    <submittedName>
        <fullName evidence="2">Effector protein GPP</fullName>
    </submittedName>
</protein>
<evidence type="ECO:0000256" key="1">
    <source>
        <dbReference type="SAM" id="SignalP"/>
    </source>
</evidence>
<dbReference type="AlphaFoldDB" id="A0A8S9ZBN3"/>
<feature type="signal peptide" evidence="1">
    <location>
        <begin position="1"/>
        <end position="21"/>
    </location>
</feature>
<gene>
    <name evidence="2" type="ORF">Mgra_00009668</name>
</gene>
<sequence>MEKKFLLFFFVFIILEAFILGATLPKDKKITKNDFSDGSPQQNPNNVPIGIKQTKAYQDSVHCPDNTNNCYIPPLYTTQETGLANATYNVIDQYLNKSFTGGKIVFHRRTGGTTSGGECGLGISYRMHAGVGSVLWAQPEGQGKWVKSKLTDLPGQDHYIRDDKLCVNKCVKIEYQDKVLTVPIMDETKEKHINELDVTLEAFEWLKPFPAGWTDEQKEAAGGEIKPVKITYINCP</sequence>